<dbReference type="AlphaFoldDB" id="A0A284VI01"/>
<dbReference type="Pfam" id="PF12773">
    <property type="entry name" value="DZR"/>
    <property type="match status" value="1"/>
</dbReference>
<dbReference type="InterPro" id="IPR025874">
    <property type="entry name" value="DZR"/>
</dbReference>
<dbReference type="PANTHER" id="PTHR36718:SF1">
    <property type="entry name" value="DOUBLE ZINC RIBBON PROTEIN MJ0416"/>
    <property type="match status" value="1"/>
</dbReference>
<gene>
    <name evidence="2" type="ORF">MNV_10024</name>
</gene>
<organism evidence="2 3">
    <name type="scientific">Candidatus Methanoperedens nitratireducens</name>
    <dbReference type="NCBI Taxonomy" id="1392998"/>
    <lineage>
        <taxon>Archaea</taxon>
        <taxon>Methanobacteriati</taxon>
        <taxon>Methanobacteriota</taxon>
        <taxon>Stenosarchaea group</taxon>
        <taxon>Methanomicrobia</taxon>
        <taxon>Methanosarcinales</taxon>
        <taxon>ANME-2 cluster</taxon>
        <taxon>Candidatus Methanoperedentaceae</taxon>
        <taxon>Candidatus Methanoperedens</taxon>
    </lineage>
</organism>
<proteinExistence type="predicted"/>
<sequence length="193" mass="21969">MSKILSDEERRHMLEKLESKIVATRFMTLKYITSSINTDKVDFAKMDIEIPEFSKSLVRIIEFLAEKDPEEMVKREAGVCIENLKKKLNPTLRQDVPVCTSCGERLVVSYKFCTKCGVDLNGQKWVTTYKPCEKCQSLIDPKWNSCSNCGNLLIKKIEGPKVCPFCKKNIDPNWMMCPFCGSKLKLSVPGQGT</sequence>
<dbReference type="RefSeq" id="WP_096203320.1">
    <property type="nucleotide sequence ID" value="NZ_FZMP01000001.1"/>
</dbReference>
<reference evidence="3" key="1">
    <citation type="submission" date="2017-06" db="EMBL/GenBank/DDBJ databases">
        <authorList>
            <person name="Cremers G."/>
        </authorList>
    </citation>
    <scope>NUCLEOTIDE SEQUENCE [LARGE SCALE GENOMIC DNA]</scope>
</reference>
<evidence type="ECO:0000259" key="1">
    <source>
        <dbReference type="Pfam" id="PF12773"/>
    </source>
</evidence>
<dbReference type="EMBL" id="FZMP01000001">
    <property type="protein sequence ID" value="SNQ58896.1"/>
    <property type="molecule type" value="Genomic_DNA"/>
</dbReference>
<name>A0A284VI01_9EURY</name>
<dbReference type="Proteomes" id="UP000218615">
    <property type="component" value="Unassembled WGS sequence"/>
</dbReference>
<evidence type="ECO:0000313" key="2">
    <source>
        <dbReference type="EMBL" id="SNQ58896.1"/>
    </source>
</evidence>
<dbReference type="OrthoDB" id="145002at2157"/>
<feature type="domain" description="DZANK-type" evidence="1">
    <location>
        <begin position="99"/>
        <end position="150"/>
    </location>
</feature>
<dbReference type="STRING" id="1392998.ANME2D_03173"/>
<keyword evidence="3" id="KW-1185">Reference proteome</keyword>
<dbReference type="InterPro" id="IPR053281">
    <property type="entry name" value="Double_zinc_ribbon"/>
</dbReference>
<dbReference type="PANTHER" id="PTHR36718">
    <property type="entry name" value="OS05G0435400 PROTEIN"/>
    <property type="match status" value="1"/>
</dbReference>
<accession>A0A284VI01</accession>
<evidence type="ECO:0000313" key="3">
    <source>
        <dbReference type="Proteomes" id="UP000218615"/>
    </source>
</evidence>
<protein>
    <recommendedName>
        <fullName evidence="1">DZANK-type domain-containing protein</fullName>
    </recommendedName>
</protein>